<dbReference type="SMART" id="SM00342">
    <property type="entry name" value="HTH_ARAC"/>
    <property type="match status" value="1"/>
</dbReference>
<evidence type="ECO:0000256" key="10">
    <source>
        <dbReference type="PROSITE-ProRule" id="PRU00169"/>
    </source>
</evidence>
<name>K4LJX1_THEPS</name>
<sequence length="246" mass="27509">MKILLADDEPIVRRGLKQMIKNLNFSFAAVLEAATGGEAIALTGRYRPEIILLDVKMPGLDGIAAAQKIKQVNPQTRIIFLTAYARFDYARAAVRCGAKDYLVKPVHPDELKRAIGACLEELSAVRPSAAGPDVGLTRPRQLIKSAAAYILQNYMKPLTLEEVARQVHLSPAYFSYLFRREQGRTFTDYLTATRLDKAKELLRTDPSLSISEVAGQVGYEDANYFSRLFKKKTGLTPARYRKRNQA</sequence>
<feature type="domain" description="HTH araC/xylS-type" evidence="11">
    <location>
        <begin position="144"/>
        <end position="243"/>
    </location>
</feature>
<dbReference type="HOGENOM" id="CLU_000445_5_1_9"/>
<comment type="subcellular location">
    <subcellularLocation>
        <location evidence="1">Cytoplasm</location>
    </subcellularLocation>
</comment>
<dbReference type="GO" id="GO:0005737">
    <property type="term" value="C:cytoplasm"/>
    <property type="evidence" value="ECO:0007669"/>
    <property type="project" value="UniProtKB-SubCell"/>
</dbReference>
<evidence type="ECO:0000313" key="14">
    <source>
        <dbReference type="Proteomes" id="UP000000467"/>
    </source>
</evidence>
<gene>
    <name evidence="13" type="ordered locus">Tph_c20610</name>
</gene>
<dbReference type="SMART" id="SM00448">
    <property type="entry name" value="REC"/>
    <property type="match status" value="1"/>
</dbReference>
<dbReference type="AlphaFoldDB" id="K4LJX1"/>
<evidence type="ECO:0000256" key="3">
    <source>
        <dbReference type="ARBA" id="ARBA00022490"/>
    </source>
</evidence>
<dbReference type="PRINTS" id="PR00032">
    <property type="entry name" value="HTHARAC"/>
</dbReference>
<evidence type="ECO:0000259" key="11">
    <source>
        <dbReference type="PROSITE" id="PS01124"/>
    </source>
</evidence>
<dbReference type="eggNOG" id="COG2207">
    <property type="taxonomic scope" value="Bacteria"/>
</dbReference>
<evidence type="ECO:0000256" key="5">
    <source>
        <dbReference type="ARBA" id="ARBA00023012"/>
    </source>
</evidence>
<feature type="domain" description="Response regulatory" evidence="12">
    <location>
        <begin position="2"/>
        <end position="119"/>
    </location>
</feature>
<accession>K4LJX1</accession>
<dbReference type="SUPFAM" id="SSF52172">
    <property type="entry name" value="CheY-like"/>
    <property type="match status" value="1"/>
</dbReference>
<dbReference type="PANTHER" id="PTHR42713:SF3">
    <property type="entry name" value="TRANSCRIPTIONAL REGULATORY PROTEIN HPTR"/>
    <property type="match status" value="1"/>
</dbReference>
<evidence type="ECO:0000259" key="12">
    <source>
        <dbReference type="PROSITE" id="PS50110"/>
    </source>
</evidence>
<dbReference type="eggNOG" id="COG4753">
    <property type="taxonomic scope" value="Bacteria"/>
</dbReference>
<dbReference type="Pfam" id="PF12833">
    <property type="entry name" value="HTH_18"/>
    <property type="match status" value="1"/>
</dbReference>
<dbReference type="PROSITE" id="PS50110">
    <property type="entry name" value="RESPONSE_REGULATORY"/>
    <property type="match status" value="1"/>
</dbReference>
<evidence type="ECO:0000256" key="8">
    <source>
        <dbReference type="ARBA" id="ARBA00023163"/>
    </source>
</evidence>
<evidence type="ECO:0000256" key="2">
    <source>
        <dbReference type="ARBA" id="ARBA00018672"/>
    </source>
</evidence>
<dbReference type="InterPro" id="IPR018060">
    <property type="entry name" value="HTH_AraC"/>
</dbReference>
<evidence type="ECO:0000256" key="7">
    <source>
        <dbReference type="ARBA" id="ARBA00023125"/>
    </source>
</evidence>
<evidence type="ECO:0000313" key="13">
    <source>
        <dbReference type="EMBL" id="AFV12255.1"/>
    </source>
</evidence>
<dbReference type="OrthoDB" id="9779969at2"/>
<evidence type="ECO:0000256" key="1">
    <source>
        <dbReference type="ARBA" id="ARBA00004496"/>
    </source>
</evidence>
<comment type="function">
    <text evidence="9">May play the central regulatory role in sporulation. It may be an element of the effector pathway responsible for the activation of sporulation genes in response to nutritional stress. Spo0A may act in concert with spo0H (a sigma factor) to control the expression of some genes that are critical to the sporulation process.</text>
</comment>
<dbReference type="KEGG" id="tpz:Tph_c20610"/>
<dbReference type="GO" id="GO:0000160">
    <property type="term" value="P:phosphorelay signal transduction system"/>
    <property type="evidence" value="ECO:0007669"/>
    <property type="project" value="UniProtKB-KW"/>
</dbReference>
<protein>
    <recommendedName>
        <fullName evidence="2">Stage 0 sporulation protein A homolog</fullName>
    </recommendedName>
</protein>
<dbReference type="Gene3D" id="3.40.50.2300">
    <property type="match status" value="1"/>
</dbReference>
<dbReference type="InterPro" id="IPR001789">
    <property type="entry name" value="Sig_transdc_resp-reg_receiver"/>
</dbReference>
<keyword evidence="4 10" id="KW-0597">Phosphoprotein</keyword>
<dbReference type="RefSeq" id="WP_015051130.1">
    <property type="nucleotide sequence ID" value="NC_018870.1"/>
</dbReference>
<keyword evidence="5" id="KW-0902">Two-component regulatory system</keyword>
<dbReference type="Pfam" id="PF00072">
    <property type="entry name" value="Response_reg"/>
    <property type="match status" value="1"/>
</dbReference>
<keyword evidence="14" id="KW-1185">Reference proteome</keyword>
<dbReference type="PROSITE" id="PS01124">
    <property type="entry name" value="HTH_ARAC_FAMILY_2"/>
    <property type="match status" value="1"/>
</dbReference>
<dbReference type="InterPro" id="IPR020449">
    <property type="entry name" value="Tscrpt_reg_AraC-type_HTH"/>
</dbReference>
<evidence type="ECO:0000256" key="9">
    <source>
        <dbReference type="ARBA" id="ARBA00024867"/>
    </source>
</evidence>
<dbReference type="InterPro" id="IPR009057">
    <property type="entry name" value="Homeodomain-like_sf"/>
</dbReference>
<keyword evidence="3" id="KW-0963">Cytoplasm</keyword>
<dbReference type="GO" id="GO:0043565">
    <property type="term" value="F:sequence-specific DNA binding"/>
    <property type="evidence" value="ECO:0007669"/>
    <property type="project" value="InterPro"/>
</dbReference>
<dbReference type="SUPFAM" id="SSF46689">
    <property type="entry name" value="Homeodomain-like"/>
    <property type="match status" value="2"/>
</dbReference>
<keyword evidence="7" id="KW-0238">DNA-binding</keyword>
<organism evidence="13 14">
    <name type="scientific">Thermacetogenium phaeum (strain ATCC BAA-254 / DSM 26808 / PB)</name>
    <dbReference type="NCBI Taxonomy" id="1089553"/>
    <lineage>
        <taxon>Bacteria</taxon>
        <taxon>Bacillati</taxon>
        <taxon>Bacillota</taxon>
        <taxon>Clostridia</taxon>
        <taxon>Thermoanaerobacterales</taxon>
        <taxon>Thermoanaerobacteraceae</taxon>
        <taxon>Thermacetogenium</taxon>
    </lineage>
</organism>
<reference evidence="13 14" key="1">
    <citation type="journal article" date="2012" name="BMC Genomics">
        <title>Genome-guided analysis of physiological and morphological traits of the fermentative acetate oxidizer Thermacetogenium phaeum.</title>
        <authorList>
            <person name="Oehler D."/>
            <person name="Poehlein A."/>
            <person name="Leimbach A."/>
            <person name="Muller N."/>
            <person name="Daniel R."/>
            <person name="Gottschalk G."/>
            <person name="Schink B."/>
        </authorList>
    </citation>
    <scope>NUCLEOTIDE SEQUENCE [LARGE SCALE GENOMIC DNA]</scope>
    <source>
        <strain evidence="14">ATCC BAA-254 / DSM 26808 / PB</strain>
    </source>
</reference>
<dbReference type="GO" id="GO:0003700">
    <property type="term" value="F:DNA-binding transcription factor activity"/>
    <property type="evidence" value="ECO:0007669"/>
    <property type="project" value="InterPro"/>
</dbReference>
<evidence type="ECO:0000256" key="6">
    <source>
        <dbReference type="ARBA" id="ARBA00023015"/>
    </source>
</evidence>
<dbReference type="CDD" id="cd17536">
    <property type="entry name" value="REC_YesN-like"/>
    <property type="match status" value="1"/>
</dbReference>
<evidence type="ECO:0000256" key="4">
    <source>
        <dbReference type="ARBA" id="ARBA00022553"/>
    </source>
</evidence>
<keyword evidence="6" id="KW-0805">Transcription regulation</keyword>
<dbReference type="Proteomes" id="UP000000467">
    <property type="component" value="Chromosome"/>
</dbReference>
<dbReference type="STRING" id="1089553.Tph_c20610"/>
<dbReference type="InterPro" id="IPR051552">
    <property type="entry name" value="HptR"/>
</dbReference>
<dbReference type="Gene3D" id="1.10.10.60">
    <property type="entry name" value="Homeodomain-like"/>
    <property type="match status" value="2"/>
</dbReference>
<proteinExistence type="predicted"/>
<dbReference type="InterPro" id="IPR011006">
    <property type="entry name" value="CheY-like_superfamily"/>
</dbReference>
<feature type="modified residue" description="4-aspartylphosphate" evidence="10">
    <location>
        <position position="54"/>
    </location>
</feature>
<dbReference type="PANTHER" id="PTHR42713">
    <property type="entry name" value="HISTIDINE KINASE-RELATED"/>
    <property type="match status" value="1"/>
</dbReference>
<keyword evidence="8" id="KW-0804">Transcription</keyword>
<dbReference type="EMBL" id="CP003732">
    <property type="protein sequence ID" value="AFV12255.1"/>
    <property type="molecule type" value="Genomic_DNA"/>
</dbReference>